<dbReference type="AlphaFoldDB" id="A0A8H4QUQ0"/>
<dbReference type="CDD" id="cd02859">
    <property type="entry name" value="E_set_AMPKbeta_like_N"/>
    <property type="match status" value="1"/>
</dbReference>
<gene>
    <name evidence="5" type="ORF">D9613_006178</name>
</gene>
<feature type="compositionally biased region" description="Low complexity" evidence="3">
    <location>
        <begin position="753"/>
        <end position="779"/>
    </location>
</feature>
<feature type="compositionally biased region" description="Basic and acidic residues" evidence="3">
    <location>
        <begin position="535"/>
        <end position="596"/>
    </location>
</feature>
<feature type="region of interest" description="Disordered" evidence="3">
    <location>
        <begin position="498"/>
        <end position="779"/>
    </location>
</feature>
<dbReference type="InterPro" id="IPR032640">
    <property type="entry name" value="AMPK1_CBM"/>
</dbReference>
<accession>A0A8H4QUQ0</accession>
<proteinExistence type="inferred from homology"/>
<feature type="compositionally biased region" description="Polar residues" evidence="3">
    <location>
        <begin position="674"/>
        <end position="685"/>
    </location>
</feature>
<keyword evidence="6" id="KW-1185">Reference proteome</keyword>
<dbReference type="InterPro" id="IPR013783">
    <property type="entry name" value="Ig-like_fold"/>
</dbReference>
<dbReference type="GO" id="GO:0031588">
    <property type="term" value="C:nucleotide-activated protein kinase complex"/>
    <property type="evidence" value="ECO:0007669"/>
    <property type="project" value="TreeGrafter"/>
</dbReference>
<dbReference type="GO" id="GO:0007165">
    <property type="term" value="P:signal transduction"/>
    <property type="evidence" value="ECO:0007669"/>
    <property type="project" value="TreeGrafter"/>
</dbReference>
<comment type="similarity">
    <text evidence="2">Belongs to the CRP1/MDG1 family.</text>
</comment>
<feature type="compositionally biased region" description="Low complexity" evidence="3">
    <location>
        <begin position="728"/>
        <end position="744"/>
    </location>
</feature>
<evidence type="ECO:0000313" key="6">
    <source>
        <dbReference type="Proteomes" id="UP000521872"/>
    </source>
</evidence>
<dbReference type="InterPro" id="IPR050827">
    <property type="entry name" value="CRP1_MDG1_kinase"/>
</dbReference>
<organism evidence="5 6">
    <name type="scientific">Agrocybe pediades</name>
    <dbReference type="NCBI Taxonomy" id="84607"/>
    <lineage>
        <taxon>Eukaryota</taxon>
        <taxon>Fungi</taxon>
        <taxon>Dikarya</taxon>
        <taxon>Basidiomycota</taxon>
        <taxon>Agaricomycotina</taxon>
        <taxon>Agaricomycetes</taxon>
        <taxon>Agaricomycetidae</taxon>
        <taxon>Agaricales</taxon>
        <taxon>Agaricineae</taxon>
        <taxon>Strophariaceae</taxon>
        <taxon>Agrocybe</taxon>
    </lineage>
</organism>
<name>A0A8H4QUQ0_9AGAR</name>
<dbReference type="GO" id="GO:0005737">
    <property type="term" value="C:cytoplasm"/>
    <property type="evidence" value="ECO:0007669"/>
    <property type="project" value="TreeGrafter"/>
</dbReference>
<dbReference type="Gene3D" id="6.20.250.60">
    <property type="match status" value="1"/>
</dbReference>
<feature type="compositionally biased region" description="Low complexity" evidence="3">
    <location>
        <begin position="187"/>
        <end position="206"/>
    </location>
</feature>
<dbReference type="PANTHER" id="PTHR10343">
    <property type="entry name" value="5'-AMP-ACTIVATED PROTEIN KINASE , BETA SUBUNIT"/>
    <property type="match status" value="1"/>
</dbReference>
<feature type="compositionally biased region" description="Low complexity" evidence="3">
    <location>
        <begin position="691"/>
        <end position="709"/>
    </location>
</feature>
<dbReference type="PANTHER" id="PTHR10343:SF81">
    <property type="entry name" value="CRUCIFORM DNA-RECOGNIZING PROTEIN 1-RELATED"/>
    <property type="match status" value="1"/>
</dbReference>
<feature type="compositionally biased region" description="Basic and acidic residues" evidence="3">
    <location>
        <begin position="77"/>
        <end position="87"/>
    </location>
</feature>
<feature type="region of interest" description="Disordered" evidence="3">
    <location>
        <begin position="1"/>
        <end position="206"/>
    </location>
</feature>
<sequence>MEDSYSPSQITIMGNSASNANNPSKNPPNRNSSISPAPGGSLKYKKKSLELPDLASLSLTPAGLTPSAARPTTAITRELDMDARVKPVEQAPTKSAAIPIKIPVHDDPFHHYREARGRPYDIEDDSGYYDGRSSKYGKHVPPVPTDEELEEQLMEHTRQAQPWPPRRKSRSRSPTRSQIPSVSAPVSRGRQQQPSRGQQQQQQFSRIQDLYERSQQPPSPPRHSHLGGRGKPVYKQEIVHSSIPLLLAEPKKEEEEEEGEVQQYVPEEEDLMADPVPVKIYWTARGRDVILARAGDDEWRGRKQMKRDPVANAWATTVHLRPGTHHIRFIVDGQWRVAEDIPTAVDDQGSLANYVAVPLTYGPSGSPIPTKTMHVPQLPEPPSTRRIVPGQSFWSTSSSADGDDIEVVHSIHTTSPRQQEKERMAAAYMQARWTNVLPPELIEAAKEEEHYLTASAGQYDPTNGNTRITGFVPAPNIPPAPGLPRHLDKLILNSRLGERSKSEGSTGGGSGTTTPAGGSSGVGSGQARKSKRSRREREREKERERENDMERERQRQREQERQKERDRGDRERERDRERRQREKEKERNARANRRADYPPPPPPSEVGDDGPSLPPVPCNSAASLPTMPMQSFSYPPDNESTFHENYTPTPLESYNENPTSSGAASHNDSDKTLGRTNNQNSSGSTVGPLHGTPTNIPGTPTSNTPPNSSLIGMTGTGPIPPHIARQIGTGYTATAAAGSSSSASSPPPPPPSSSTSTPGASTSLAVPPSSSPVQSPASGSRAITIDMSDMPLTDDGSVLPVPSHVVLHHLCTSAIRNGVLAVANTTRYKKKVVPYDDLLQADDFGQLNYSWFFALAYLHSLDSFHFLKLKIRNHKSCNITITTVTIHYCPTTVTIAIAAIARDLTFLAGG</sequence>
<evidence type="ECO:0000256" key="1">
    <source>
        <dbReference type="ARBA" id="ARBA00010926"/>
    </source>
</evidence>
<dbReference type="InterPro" id="IPR014756">
    <property type="entry name" value="Ig_E-set"/>
</dbReference>
<dbReference type="Pfam" id="PF16561">
    <property type="entry name" value="AMPK1_CBM"/>
    <property type="match status" value="1"/>
</dbReference>
<feature type="compositionally biased region" description="Polar residues" evidence="3">
    <location>
        <begin position="1"/>
        <end position="14"/>
    </location>
</feature>
<evidence type="ECO:0000259" key="4">
    <source>
        <dbReference type="SMART" id="SM01010"/>
    </source>
</evidence>
<reference evidence="5 6" key="1">
    <citation type="submission" date="2019-12" db="EMBL/GenBank/DDBJ databases">
        <authorList>
            <person name="Floudas D."/>
            <person name="Bentzer J."/>
            <person name="Ahren D."/>
            <person name="Johansson T."/>
            <person name="Persson P."/>
            <person name="Tunlid A."/>
        </authorList>
    </citation>
    <scope>NUCLEOTIDE SEQUENCE [LARGE SCALE GENOMIC DNA]</scope>
    <source>
        <strain evidence="5 6">CBS 102.39</strain>
    </source>
</reference>
<feature type="compositionally biased region" description="Low complexity" evidence="3">
    <location>
        <begin position="15"/>
        <end position="38"/>
    </location>
</feature>
<evidence type="ECO:0000313" key="5">
    <source>
        <dbReference type="EMBL" id="KAF4617717.1"/>
    </source>
</evidence>
<dbReference type="SMART" id="SM01010">
    <property type="entry name" value="AMPKBI"/>
    <property type="match status" value="1"/>
</dbReference>
<evidence type="ECO:0000256" key="2">
    <source>
        <dbReference type="ARBA" id="ARBA00038216"/>
    </source>
</evidence>
<dbReference type="SUPFAM" id="SSF81296">
    <property type="entry name" value="E set domains"/>
    <property type="match status" value="1"/>
</dbReference>
<feature type="compositionally biased region" description="Polar residues" evidence="3">
    <location>
        <begin position="643"/>
        <end position="666"/>
    </location>
</feature>
<dbReference type="InterPro" id="IPR006828">
    <property type="entry name" value="ASC_dom"/>
</dbReference>
<protein>
    <recommendedName>
        <fullName evidence="4">Association with the SNF1 complex (ASC) domain-containing protein</fullName>
    </recommendedName>
</protein>
<feature type="compositionally biased region" description="Polar residues" evidence="3">
    <location>
        <begin position="620"/>
        <end position="633"/>
    </location>
</feature>
<dbReference type="GO" id="GO:0005634">
    <property type="term" value="C:nucleus"/>
    <property type="evidence" value="ECO:0007669"/>
    <property type="project" value="TreeGrafter"/>
</dbReference>
<dbReference type="Pfam" id="PF04739">
    <property type="entry name" value="AMPKBI"/>
    <property type="match status" value="1"/>
</dbReference>
<dbReference type="GO" id="GO:0019901">
    <property type="term" value="F:protein kinase binding"/>
    <property type="evidence" value="ECO:0007669"/>
    <property type="project" value="TreeGrafter"/>
</dbReference>
<dbReference type="SUPFAM" id="SSF160219">
    <property type="entry name" value="AMPKBI-like"/>
    <property type="match status" value="1"/>
</dbReference>
<feature type="compositionally biased region" description="Basic and acidic residues" evidence="3">
    <location>
        <begin position="103"/>
        <end position="121"/>
    </location>
</feature>
<comment type="caution">
    <text evidence="5">The sequence shown here is derived from an EMBL/GenBank/DDBJ whole genome shotgun (WGS) entry which is preliminary data.</text>
</comment>
<feature type="domain" description="Association with the SNF1 complex (ASC)" evidence="4">
    <location>
        <begin position="461"/>
        <end position="838"/>
    </location>
</feature>
<dbReference type="InterPro" id="IPR037256">
    <property type="entry name" value="ASC_dom_sf"/>
</dbReference>
<comment type="similarity">
    <text evidence="1">Belongs to the 5'-AMP-activated protein kinase beta subunit family.</text>
</comment>
<dbReference type="Gene3D" id="2.60.40.10">
    <property type="entry name" value="Immunoglobulins"/>
    <property type="match status" value="1"/>
</dbReference>
<dbReference type="EMBL" id="JAACJL010000030">
    <property type="protein sequence ID" value="KAF4617717.1"/>
    <property type="molecule type" value="Genomic_DNA"/>
</dbReference>
<dbReference type="Proteomes" id="UP000521872">
    <property type="component" value="Unassembled WGS sequence"/>
</dbReference>
<evidence type="ECO:0000256" key="3">
    <source>
        <dbReference type="SAM" id="MobiDB-lite"/>
    </source>
</evidence>
<feature type="region of interest" description="Disordered" evidence="3">
    <location>
        <begin position="211"/>
        <end position="230"/>
    </location>
</feature>